<keyword evidence="6" id="KW-0206">Cytoskeleton</keyword>
<evidence type="ECO:0000259" key="14">
    <source>
        <dbReference type="Pfam" id="PF14772"/>
    </source>
</evidence>
<keyword evidence="5" id="KW-0969">Cilium</keyword>
<evidence type="ECO:0000256" key="4">
    <source>
        <dbReference type="ARBA" id="ARBA00023054"/>
    </source>
</evidence>
<evidence type="ECO:0000256" key="7">
    <source>
        <dbReference type="ARBA" id="ARBA00023273"/>
    </source>
</evidence>
<protein>
    <recommendedName>
        <fullName evidence="10">Dynein regulatory complex subunit 2</fullName>
    </recommendedName>
    <alternativeName>
        <fullName evidence="11">Coiled-coil domain-containing protein 65</fullName>
    </alternativeName>
</protein>
<evidence type="ECO:0000256" key="5">
    <source>
        <dbReference type="ARBA" id="ARBA00023069"/>
    </source>
</evidence>
<keyword evidence="3" id="KW-0282">Flagellum</keyword>
<dbReference type="Proteomes" id="UP000695000">
    <property type="component" value="Unplaced"/>
</dbReference>
<evidence type="ECO:0000256" key="2">
    <source>
        <dbReference type="ARBA" id="ARBA00022490"/>
    </source>
</evidence>
<dbReference type="GeneID" id="108566575"/>
<evidence type="ECO:0000256" key="1">
    <source>
        <dbReference type="ARBA" id="ARBA00004611"/>
    </source>
</evidence>
<keyword evidence="15" id="KW-1185">Reference proteome</keyword>
<evidence type="ECO:0000313" key="16">
    <source>
        <dbReference type="RefSeq" id="XP_017782032.1"/>
    </source>
</evidence>
<evidence type="ECO:0000256" key="12">
    <source>
        <dbReference type="ARBA" id="ARBA00045865"/>
    </source>
</evidence>
<organism evidence="15 16">
    <name type="scientific">Nicrophorus vespilloides</name>
    <name type="common">Boreal carrion beetle</name>
    <dbReference type="NCBI Taxonomy" id="110193"/>
    <lineage>
        <taxon>Eukaryota</taxon>
        <taxon>Metazoa</taxon>
        <taxon>Ecdysozoa</taxon>
        <taxon>Arthropoda</taxon>
        <taxon>Hexapoda</taxon>
        <taxon>Insecta</taxon>
        <taxon>Pterygota</taxon>
        <taxon>Neoptera</taxon>
        <taxon>Endopterygota</taxon>
        <taxon>Coleoptera</taxon>
        <taxon>Polyphaga</taxon>
        <taxon>Staphyliniformia</taxon>
        <taxon>Silphidae</taxon>
        <taxon>Nicrophorinae</taxon>
        <taxon>Nicrophorus</taxon>
    </lineage>
</organism>
<evidence type="ECO:0000256" key="8">
    <source>
        <dbReference type="ARBA" id="ARBA00037841"/>
    </source>
</evidence>
<dbReference type="InterPro" id="IPR039505">
    <property type="entry name" value="DRC1/2_N"/>
</dbReference>
<comment type="subcellular location">
    <subcellularLocation>
        <location evidence="1">Cytoplasm</location>
        <location evidence="1">Cytoskeleton</location>
        <location evidence="1">Flagellum axoneme</location>
    </subcellularLocation>
    <subcellularLocation>
        <location evidence="8">Cytoplasm</location>
        <location evidence="8">Cytoskeleton</location>
        <location evidence="8">Flagellum basal body</location>
    </subcellularLocation>
</comment>
<evidence type="ECO:0000256" key="9">
    <source>
        <dbReference type="ARBA" id="ARBA00038424"/>
    </source>
</evidence>
<dbReference type="Pfam" id="PF14772">
    <property type="entry name" value="NYD-SP28"/>
    <property type="match status" value="1"/>
</dbReference>
<keyword evidence="2" id="KW-0963">Cytoplasm</keyword>
<feature type="domain" description="Dynein regulatory complex protein 1/2 N-terminal" evidence="14">
    <location>
        <begin position="17"/>
        <end position="117"/>
    </location>
</feature>
<keyword evidence="7" id="KW-0966">Cell projection</keyword>
<proteinExistence type="inferred from homology"/>
<name>A0ABM1N5D2_NICVS</name>
<dbReference type="PANTHER" id="PTHR21625:SF0">
    <property type="entry name" value="DYNEIN REGULATORY COMPLEX SUBUNIT 2"/>
    <property type="match status" value="1"/>
</dbReference>
<accession>A0ABM1N5D2</accession>
<evidence type="ECO:0000313" key="15">
    <source>
        <dbReference type="Proteomes" id="UP000695000"/>
    </source>
</evidence>
<feature type="region of interest" description="Disordered" evidence="13">
    <location>
        <begin position="1"/>
        <end position="20"/>
    </location>
</feature>
<dbReference type="InterPro" id="IPR039750">
    <property type="entry name" value="DRC1/DRC2"/>
</dbReference>
<evidence type="ECO:0000256" key="3">
    <source>
        <dbReference type="ARBA" id="ARBA00022846"/>
    </source>
</evidence>
<comment type="similarity">
    <text evidence="9">Belongs to the DRC2 family.</text>
</comment>
<keyword evidence="4" id="KW-0175">Coiled coil</keyword>
<dbReference type="RefSeq" id="XP_017782032.1">
    <property type="nucleotide sequence ID" value="XM_017926543.1"/>
</dbReference>
<dbReference type="PANTHER" id="PTHR21625">
    <property type="entry name" value="NYD-SP28 PROTEIN"/>
    <property type="match status" value="1"/>
</dbReference>
<gene>
    <name evidence="16" type="primary">LOC108566575</name>
</gene>
<comment type="function">
    <text evidence="12">Component of the nexin-dynein regulatory complex (N-DRC), a key regulator of ciliary/flagellar motility which maintains the alignment and integrity of the distal axoneme and regulates microtubule sliding in motile axonemes. Plays a critical role in the assembly of N-DRC and also stabilizes the assembly of multiple inner dynein arms and radial spokes. Coassembles with DRC1 to form a central scaffold needed for assembly of the N-DRC and its attachment to the outer doublet microtubules.</text>
</comment>
<evidence type="ECO:0000256" key="11">
    <source>
        <dbReference type="ARBA" id="ARBA00041517"/>
    </source>
</evidence>
<evidence type="ECO:0000256" key="13">
    <source>
        <dbReference type="SAM" id="MobiDB-lite"/>
    </source>
</evidence>
<evidence type="ECO:0000256" key="10">
    <source>
        <dbReference type="ARBA" id="ARBA00040899"/>
    </source>
</evidence>
<sequence length="438" mass="51975">MGPKKVKLSPSQRKAARAEKRAAKKRAAIALKQKIQYEHLEREIKYGSATISKHEKNWRKMLMDIAVPQMHAELEYAWHNFERAFDAKDFTISLLMDEIREADEQYMMNMRSHMSNIDNLIVLCNDQIAGLRNESKEVILQLYNAATVERNDIINITKVNEEYLKTMLYMLENAKKESEKLIRGEYLSKQEVEIGKLDDICTKFTEELEAKFDLVWKDSHRFLKNHITECKSRKREYLKLRKQDDIMQIVTRKLWERIRKNFDVIKTLKNVYSDKYLTLSRKIKELTDELNHFESVFKVVKSRLESERILDEMNLTHLTLESNETIKFLEGIEKKGEKLLKLSAICRKYETQEEKTMPFPIFNDPPVKEVEIEVSGYRKELLLFWNRVAQVDASRYKMIEECQYLKMQNSLLKERIHDYCQCLNCEALLPVDFADNSD</sequence>
<reference evidence="16" key="1">
    <citation type="submission" date="2025-08" db="UniProtKB">
        <authorList>
            <consortium name="RefSeq"/>
        </authorList>
    </citation>
    <scope>IDENTIFICATION</scope>
    <source>
        <tissue evidence="16">Whole Larva</tissue>
    </source>
</reference>
<evidence type="ECO:0000256" key="6">
    <source>
        <dbReference type="ARBA" id="ARBA00023212"/>
    </source>
</evidence>